<dbReference type="RefSeq" id="WP_167037912.1">
    <property type="nucleotide sequence ID" value="NZ_BAAANA010000001.1"/>
</dbReference>
<dbReference type="EMBL" id="JABEMB010000004">
    <property type="protein sequence ID" value="NNH03198.1"/>
    <property type="molecule type" value="Genomic_DNA"/>
</dbReference>
<name>A0A7Y2M169_9MICO</name>
<gene>
    <name evidence="1" type="ORF">HLA99_04945</name>
</gene>
<evidence type="ECO:0000313" key="1">
    <source>
        <dbReference type="EMBL" id="NNH03198.1"/>
    </source>
</evidence>
<reference evidence="1 2" key="1">
    <citation type="submission" date="2020-05" db="EMBL/GenBank/DDBJ databases">
        <title>MicrobeNet Type strains.</title>
        <authorList>
            <person name="Nicholson A.C."/>
        </authorList>
    </citation>
    <scope>NUCLEOTIDE SEQUENCE [LARGE SCALE GENOMIC DNA]</scope>
    <source>
        <strain evidence="1 2">JCM 14282</strain>
    </source>
</reference>
<sequence length="156" mass="16534">MTSASSITTANLLQQFGGLVGTTGRPEFVDVTSARVLEFMRAVDPQTRTPASLSDDDVPLSFLFPDPIIIAARMGLPRPRPFDSTIDGGTEWEMFTSPRLGTVVRLDGLVAGVSAKPGSARTGPMLFTVFEITATAPEGVRIGVARGTSISYRGSE</sequence>
<evidence type="ECO:0008006" key="3">
    <source>
        <dbReference type="Google" id="ProtNLM"/>
    </source>
</evidence>
<evidence type="ECO:0000313" key="2">
    <source>
        <dbReference type="Proteomes" id="UP000543598"/>
    </source>
</evidence>
<comment type="caution">
    <text evidence="1">The sequence shown here is derived from an EMBL/GenBank/DDBJ whole genome shotgun (WGS) entry which is preliminary data.</text>
</comment>
<protein>
    <recommendedName>
        <fullName evidence="3">N-terminal of MaoC-like dehydratase domain-containing protein</fullName>
    </recommendedName>
</protein>
<dbReference type="AlphaFoldDB" id="A0A7Y2M169"/>
<organism evidence="1 2">
    <name type="scientific">Microbacterium ulmi</name>
    <dbReference type="NCBI Taxonomy" id="179095"/>
    <lineage>
        <taxon>Bacteria</taxon>
        <taxon>Bacillati</taxon>
        <taxon>Actinomycetota</taxon>
        <taxon>Actinomycetes</taxon>
        <taxon>Micrococcales</taxon>
        <taxon>Microbacteriaceae</taxon>
        <taxon>Microbacterium</taxon>
    </lineage>
</organism>
<proteinExistence type="predicted"/>
<dbReference type="Proteomes" id="UP000543598">
    <property type="component" value="Unassembled WGS sequence"/>
</dbReference>
<keyword evidence="2" id="KW-1185">Reference proteome</keyword>
<dbReference type="Gene3D" id="3.10.129.10">
    <property type="entry name" value="Hotdog Thioesterase"/>
    <property type="match status" value="1"/>
</dbReference>
<accession>A0A7Y2M169</accession>